<feature type="region of interest" description="Disordered" evidence="1">
    <location>
        <begin position="178"/>
        <end position="221"/>
    </location>
</feature>
<dbReference type="EMBL" id="ML977329">
    <property type="protein sequence ID" value="KAF2113021.1"/>
    <property type="molecule type" value="Genomic_DNA"/>
</dbReference>
<organism evidence="2 3">
    <name type="scientific">Lophiotrema nucula</name>
    <dbReference type="NCBI Taxonomy" id="690887"/>
    <lineage>
        <taxon>Eukaryota</taxon>
        <taxon>Fungi</taxon>
        <taxon>Dikarya</taxon>
        <taxon>Ascomycota</taxon>
        <taxon>Pezizomycotina</taxon>
        <taxon>Dothideomycetes</taxon>
        <taxon>Pleosporomycetidae</taxon>
        <taxon>Pleosporales</taxon>
        <taxon>Lophiotremataceae</taxon>
        <taxon>Lophiotrema</taxon>
    </lineage>
</organism>
<sequence>MPSTTTTPHPFSPTFPFFSLSAKGLSPINTSFPLSYERTKIQELPFPHPKYHVRPSTGEIYETSSPILEGYDPVSGYIEDRGEATGGYVRDGEERERLGDVEDGLGVGVGGDIRQSIETDPGDLDVFTSLARDVVRDSNLHNFASASYNNLHLGTRFDDKDFDWEKWSEVGSGFGDGGWEKIEWPENSEKEIVTREAKRGRDGPLEGEFGVRRDKRVRERR</sequence>
<keyword evidence="3" id="KW-1185">Reference proteome</keyword>
<protein>
    <submittedName>
        <fullName evidence="2">Uncharacterized protein</fullName>
    </submittedName>
</protein>
<reference evidence="2" key="1">
    <citation type="journal article" date="2020" name="Stud. Mycol.">
        <title>101 Dothideomycetes genomes: a test case for predicting lifestyles and emergence of pathogens.</title>
        <authorList>
            <person name="Haridas S."/>
            <person name="Albert R."/>
            <person name="Binder M."/>
            <person name="Bloem J."/>
            <person name="Labutti K."/>
            <person name="Salamov A."/>
            <person name="Andreopoulos B."/>
            <person name="Baker S."/>
            <person name="Barry K."/>
            <person name="Bills G."/>
            <person name="Bluhm B."/>
            <person name="Cannon C."/>
            <person name="Castanera R."/>
            <person name="Culley D."/>
            <person name="Daum C."/>
            <person name="Ezra D."/>
            <person name="Gonzalez J."/>
            <person name="Henrissat B."/>
            <person name="Kuo A."/>
            <person name="Liang C."/>
            <person name="Lipzen A."/>
            <person name="Lutzoni F."/>
            <person name="Magnuson J."/>
            <person name="Mondo S."/>
            <person name="Nolan M."/>
            <person name="Ohm R."/>
            <person name="Pangilinan J."/>
            <person name="Park H.-J."/>
            <person name="Ramirez L."/>
            <person name="Alfaro M."/>
            <person name="Sun H."/>
            <person name="Tritt A."/>
            <person name="Yoshinaga Y."/>
            <person name="Zwiers L.-H."/>
            <person name="Turgeon B."/>
            <person name="Goodwin S."/>
            <person name="Spatafora J."/>
            <person name="Crous P."/>
            <person name="Grigoriev I."/>
        </authorList>
    </citation>
    <scope>NUCLEOTIDE SEQUENCE</scope>
    <source>
        <strain evidence="2">CBS 627.86</strain>
    </source>
</reference>
<gene>
    <name evidence="2" type="ORF">BDV96DRAFT_149178</name>
</gene>
<dbReference type="OrthoDB" id="3793955at2759"/>
<accession>A0A6A5Z3X3</accession>
<dbReference type="AlphaFoldDB" id="A0A6A5Z3X3"/>
<evidence type="ECO:0000313" key="2">
    <source>
        <dbReference type="EMBL" id="KAF2113021.1"/>
    </source>
</evidence>
<dbReference type="Proteomes" id="UP000799770">
    <property type="component" value="Unassembled WGS sequence"/>
</dbReference>
<proteinExistence type="predicted"/>
<feature type="compositionally biased region" description="Basic and acidic residues" evidence="1">
    <location>
        <begin position="178"/>
        <end position="212"/>
    </location>
</feature>
<evidence type="ECO:0000256" key="1">
    <source>
        <dbReference type="SAM" id="MobiDB-lite"/>
    </source>
</evidence>
<name>A0A6A5Z3X3_9PLEO</name>
<evidence type="ECO:0000313" key="3">
    <source>
        <dbReference type="Proteomes" id="UP000799770"/>
    </source>
</evidence>